<feature type="transmembrane region" description="Helical" evidence="2">
    <location>
        <begin position="489"/>
        <end position="509"/>
    </location>
</feature>
<dbReference type="PANTHER" id="PTHR34502">
    <property type="entry name" value="DUF6594 DOMAIN-CONTAINING PROTEIN-RELATED"/>
    <property type="match status" value="1"/>
</dbReference>
<feature type="region of interest" description="Disordered" evidence="1">
    <location>
        <begin position="434"/>
        <end position="456"/>
    </location>
</feature>
<dbReference type="OrthoDB" id="5416037at2759"/>
<feature type="compositionally biased region" description="Low complexity" evidence="1">
    <location>
        <begin position="10"/>
        <end position="20"/>
    </location>
</feature>
<keyword evidence="2" id="KW-1133">Transmembrane helix</keyword>
<proteinExistence type="predicted"/>
<feature type="domain" description="DUF6594" evidence="3">
    <location>
        <begin position="284"/>
        <end position="510"/>
    </location>
</feature>
<sequence length="514" mass="55843">MDGFPESRRQQSPASSASPQIERSKLSEAPAEGYEYNTAQSPALNVAQYAASPSPSSMMDYASTGALNANSASSGSAVTQLTPNDDTSTGKSYTRERVPREPKHHKNKAAHRLSALSSSGSEPHSVSHDGGFLSASQELSYFKSKSRSPQAPMLEYPSPAISAPNEPPYSQEQPYSQEASYPLEPPYSQPPVNPGWGPNYSGPAYPPYPYPPPPGQQAGLRPLSQQYPSGYGYLDPKATTLSAAFASHPSFHDSQYPDAQDMVAGNRDGPEGDINIPFTDLTGYARIASAITGQVAPRVRPLYRQFEWLHHRLLLSYQDRLVELEDELIELDALSTATRRREGRRDLPCSEREERSEDSPYKRDKARAMRDIGHVLDAYTQLLASLGTIQKLPAAAADDKRAYRAFLAQRNLIVQPETEFLRATDLVCVAREPSADAPGAADDNAEETERDEAAPQPEVPLRALINGFSAGFACLAVSLVALPDLTSRLIVVLCFVVLAAVVMIATGNAKHLRG</sequence>
<reference evidence="4" key="1">
    <citation type="journal article" date="2021" name="Nat. Commun.">
        <title>Genetic determinants of endophytism in the Arabidopsis root mycobiome.</title>
        <authorList>
            <person name="Mesny F."/>
            <person name="Miyauchi S."/>
            <person name="Thiergart T."/>
            <person name="Pickel B."/>
            <person name="Atanasova L."/>
            <person name="Karlsson M."/>
            <person name="Huettel B."/>
            <person name="Barry K.W."/>
            <person name="Haridas S."/>
            <person name="Chen C."/>
            <person name="Bauer D."/>
            <person name="Andreopoulos W."/>
            <person name="Pangilinan J."/>
            <person name="LaButti K."/>
            <person name="Riley R."/>
            <person name="Lipzen A."/>
            <person name="Clum A."/>
            <person name="Drula E."/>
            <person name="Henrissat B."/>
            <person name="Kohler A."/>
            <person name="Grigoriev I.V."/>
            <person name="Martin F.M."/>
            <person name="Hacquard S."/>
        </authorList>
    </citation>
    <scope>NUCLEOTIDE SEQUENCE</scope>
    <source>
        <strain evidence="4">FSSC 5 MPI-SDFR-AT-0091</strain>
    </source>
</reference>
<keyword evidence="2" id="KW-0472">Membrane</keyword>
<evidence type="ECO:0000256" key="1">
    <source>
        <dbReference type="SAM" id="MobiDB-lite"/>
    </source>
</evidence>
<evidence type="ECO:0000313" key="5">
    <source>
        <dbReference type="Proteomes" id="UP000736672"/>
    </source>
</evidence>
<protein>
    <recommendedName>
        <fullName evidence="3">DUF6594 domain-containing protein</fullName>
    </recommendedName>
</protein>
<feature type="region of interest" description="Disordered" evidence="1">
    <location>
        <begin position="1"/>
        <end position="195"/>
    </location>
</feature>
<dbReference type="InterPro" id="IPR046529">
    <property type="entry name" value="DUF6594"/>
</dbReference>
<dbReference type="AlphaFoldDB" id="A0A9P9RAX6"/>
<feature type="transmembrane region" description="Helical" evidence="2">
    <location>
        <begin position="463"/>
        <end position="482"/>
    </location>
</feature>
<gene>
    <name evidence="4" type="ORF">B0J15DRAFT_173277</name>
</gene>
<dbReference type="Proteomes" id="UP000736672">
    <property type="component" value="Unassembled WGS sequence"/>
</dbReference>
<evidence type="ECO:0000313" key="4">
    <source>
        <dbReference type="EMBL" id="KAH7272287.1"/>
    </source>
</evidence>
<dbReference type="Pfam" id="PF20237">
    <property type="entry name" value="DUF6594"/>
    <property type="match status" value="1"/>
</dbReference>
<feature type="compositionally biased region" description="Basic residues" evidence="1">
    <location>
        <begin position="102"/>
        <end position="111"/>
    </location>
</feature>
<feature type="compositionally biased region" description="Polar residues" evidence="1">
    <location>
        <begin position="78"/>
        <end position="92"/>
    </location>
</feature>
<evidence type="ECO:0000256" key="2">
    <source>
        <dbReference type="SAM" id="Phobius"/>
    </source>
</evidence>
<organism evidence="4 5">
    <name type="scientific">Fusarium solani</name>
    <name type="common">Filamentous fungus</name>
    <dbReference type="NCBI Taxonomy" id="169388"/>
    <lineage>
        <taxon>Eukaryota</taxon>
        <taxon>Fungi</taxon>
        <taxon>Dikarya</taxon>
        <taxon>Ascomycota</taxon>
        <taxon>Pezizomycotina</taxon>
        <taxon>Sordariomycetes</taxon>
        <taxon>Hypocreomycetidae</taxon>
        <taxon>Hypocreales</taxon>
        <taxon>Nectriaceae</taxon>
        <taxon>Fusarium</taxon>
        <taxon>Fusarium solani species complex</taxon>
    </lineage>
</organism>
<feature type="region of interest" description="Disordered" evidence="1">
    <location>
        <begin position="340"/>
        <end position="364"/>
    </location>
</feature>
<comment type="caution">
    <text evidence="4">The sequence shown here is derived from an EMBL/GenBank/DDBJ whole genome shotgun (WGS) entry which is preliminary data.</text>
</comment>
<name>A0A9P9RAX6_FUSSL</name>
<keyword evidence="5" id="KW-1185">Reference proteome</keyword>
<evidence type="ECO:0000259" key="3">
    <source>
        <dbReference type="Pfam" id="PF20237"/>
    </source>
</evidence>
<keyword evidence="2" id="KW-0812">Transmembrane</keyword>
<feature type="compositionally biased region" description="Low complexity" evidence="1">
    <location>
        <begin position="62"/>
        <end position="77"/>
    </location>
</feature>
<dbReference type="PANTHER" id="PTHR34502:SF6">
    <property type="entry name" value="DUF6594 DOMAIN-CONTAINING PROTEIN"/>
    <property type="match status" value="1"/>
</dbReference>
<feature type="compositionally biased region" description="Pro residues" evidence="1">
    <location>
        <begin position="183"/>
        <end position="193"/>
    </location>
</feature>
<feature type="compositionally biased region" description="Polar residues" evidence="1">
    <location>
        <begin position="168"/>
        <end position="179"/>
    </location>
</feature>
<feature type="region of interest" description="Disordered" evidence="1">
    <location>
        <begin position="207"/>
        <end position="231"/>
    </location>
</feature>
<dbReference type="EMBL" id="JAGTJS010000003">
    <property type="protein sequence ID" value="KAH7272287.1"/>
    <property type="molecule type" value="Genomic_DNA"/>
</dbReference>
<accession>A0A9P9RAX6</accession>